<protein>
    <submittedName>
        <fullName evidence="1">Uncharacterized protein</fullName>
    </submittedName>
</protein>
<keyword evidence="2" id="KW-1185">Reference proteome</keyword>
<reference evidence="1 2" key="2">
    <citation type="journal article" date="2022" name="Mol. Ecol. Resour.">
        <title>The genomes of chicory, endive, great burdock and yacon provide insights into Asteraceae paleo-polyploidization history and plant inulin production.</title>
        <authorList>
            <person name="Fan W."/>
            <person name="Wang S."/>
            <person name="Wang H."/>
            <person name="Wang A."/>
            <person name="Jiang F."/>
            <person name="Liu H."/>
            <person name="Zhao H."/>
            <person name="Xu D."/>
            <person name="Zhang Y."/>
        </authorList>
    </citation>
    <scope>NUCLEOTIDE SEQUENCE [LARGE SCALE GENOMIC DNA]</scope>
    <source>
        <strain evidence="2">cv. Yunnan</strain>
        <tissue evidence="1">Leaves</tissue>
    </source>
</reference>
<organism evidence="1 2">
    <name type="scientific">Smallanthus sonchifolius</name>
    <dbReference type="NCBI Taxonomy" id="185202"/>
    <lineage>
        <taxon>Eukaryota</taxon>
        <taxon>Viridiplantae</taxon>
        <taxon>Streptophyta</taxon>
        <taxon>Embryophyta</taxon>
        <taxon>Tracheophyta</taxon>
        <taxon>Spermatophyta</taxon>
        <taxon>Magnoliopsida</taxon>
        <taxon>eudicotyledons</taxon>
        <taxon>Gunneridae</taxon>
        <taxon>Pentapetalae</taxon>
        <taxon>asterids</taxon>
        <taxon>campanulids</taxon>
        <taxon>Asterales</taxon>
        <taxon>Asteraceae</taxon>
        <taxon>Asteroideae</taxon>
        <taxon>Heliantheae alliance</taxon>
        <taxon>Millerieae</taxon>
        <taxon>Smallanthus</taxon>
    </lineage>
</organism>
<gene>
    <name evidence="1" type="ORF">L1987_51512</name>
</gene>
<reference evidence="2" key="1">
    <citation type="journal article" date="2022" name="Mol. Ecol. Resour.">
        <title>The genomes of chicory, endive, great burdock and yacon provide insights into Asteraceae palaeo-polyploidization history and plant inulin production.</title>
        <authorList>
            <person name="Fan W."/>
            <person name="Wang S."/>
            <person name="Wang H."/>
            <person name="Wang A."/>
            <person name="Jiang F."/>
            <person name="Liu H."/>
            <person name="Zhao H."/>
            <person name="Xu D."/>
            <person name="Zhang Y."/>
        </authorList>
    </citation>
    <scope>NUCLEOTIDE SEQUENCE [LARGE SCALE GENOMIC DNA]</scope>
    <source>
        <strain evidence="2">cv. Yunnan</strain>
    </source>
</reference>
<evidence type="ECO:0000313" key="2">
    <source>
        <dbReference type="Proteomes" id="UP001056120"/>
    </source>
</evidence>
<evidence type="ECO:0000313" key="1">
    <source>
        <dbReference type="EMBL" id="KAI3761104.1"/>
    </source>
</evidence>
<sequence length="179" mass="19576">MSGWIQKNRKFDPPLLESYEWIGIHARSGGGPSPSTTTTTRVAPKIEEPRKPKEEPKEKKPDKPQTTLLVGNTLPPQPKPASSSTPTKQPPSKPVPQAKKFEHDGVEKPSVGKKTDLAQGKGKEAILEEETKRDLKGSKGKLSNSGVVTGGLRGVVARRGMVNLDWKLLVKVGVVWVFW</sequence>
<accession>A0ACB9EQI3</accession>
<comment type="caution">
    <text evidence="1">The sequence shown here is derived from an EMBL/GenBank/DDBJ whole genome shotgun (WGS) entry which is preliminary data.</text>
</comment>
<dbReference type="EMBL" id="CM042034">
    <property type="protein sequence ID" value="KAI3761104.1"/>
    <property type="molecule type" value="Genomic_DNA"/>
</dbReference>
<proteinExistence type="predicted"/>
<name>A0ACB9EQI3_9ASTR</name>
<dbReference type="Proteomes" id="UP001056120">
    <property type="component" value="Linkage Group LG17"/>
</dbReference>